<dbReference type="SUPFAM" id="SSF52540">
    <property type="entry name" value="P-loop containing nucleoside triphosphate hydrolases"/>
    <property type="match status" value="1"/>
</dbReference>
<dbReference type="PRINTS" id="PR00364">
    <property type="entry name" value="DISEASERSIST"/>
</dbReference>
<dbReference type="InterPro" id="IPR002182">
    <property type="entry name" value="NB-ARC"/>
</dbReference>
<dbReference type="PANTHER" id="PTHR11017:SF305">
    <property type="entry name" value="TMV RESISTANCE PROTEIN N-LIKE"/>
    <property type="match status" value="1"/>
</dbReference>
<organism evidence="3 4">
    <name type="scientific">Escallonia rubra</name>
    <dbReference type="NCBI Taxonomy" id="112253"/>
    <lineage>
        <taxon>Eukaryota</taxon>
        <taxon>Viridiplantae</taxon>
        <taxon>Streptophyta</taxon>
        <taxon>Embryophyta</taxon>
        <taxon>Tracheophyta</taxon>
        <taxon>Spermatophyta</taxon>
        <taxon>Magnoliopsida</taxon>
        <taxon>eudicotyledons</taxon>
        <taxon>Gunneridae</taxon>
        <taxon>Pentapetalae</taxon>
        <taxon>asterids</taxon>
        <taxon>campanulids</taxon>
        <taxon>Escalloniales</taxon>
        <taxon>Escalloniaceae</taxon>
        <taxon>Escallonia</taxon>
    </lineage>
</organism>
<evidence type="ECO:0000256" key="1">
    <source>
        <dbReference type="ARBA" id="ARBA00022614"/>
    </source>
</evidence>
<comment type="caution">
    <text evidence="3">The sequence shown here is derived from an EMBL/GenBank/DDBJ whole genome shotgun (WGS) entry which is preliminary data.</text>
</comment>
<gene>
    <name evidence="3" type="ORF">RJ640_006241</name>
</gene>
<evidence type="ECO:0000313" key="4">
    <source>
        <dbReference type="Proteomes" id="UP001187471"/>
    </source>
</evidence>
<dbReference type="Gene3D" id="1.10.8.430">
    <property type="entry name" value="Helical domain of apoptotic protease-activating factors"/>
    <property type="match status" value="1"/>
</dbReference>
<reference evidence="3" key="1">
    <citation type="submission" date="2022-12" db="EMBL/GenBank/DDBJ databases">
        <title>Draft genome assemblies for two species of Escallonia (Escalloniales).</title>
        <authorList>
            <person name="Chanderbali A."/>
            <person name="Dervinis C."/>
            <person name="Anghel I."/>
            <person name="Soltis D."/>
            <person name="Soltis P."/>
            <person name="Zapata F."/>
        </authorList>
    </citation>
    <scope>NUCLEOTIDE SEQUENCE</scope>
    <source>
        <strain evidence="3">UCBG92.1500</strain>
        <tissue evidence="3">Leaf</tissue>
    </source>
</reference>
<dbReference type="GO" id="GO:0043531">
    <property type="term" value="F:ADP binding"/>
    <property type="evidence" value="ECO:0007669"/>
    <property type="project" value="InterPro"/>
</dbReference>
<dbReference type="GO" id="GO:0006952">
    <property type="term" value="P:defense response"/>
    <property type="evidence" value="ECO:0007669"/>
    <property type="project" value="InterPro"/>
</dbReference>
<dbReference type="PANTHER" id="PTHR11017">
    <property type="entry name" value="LEUCINE-RICH REPEAT-CONTAINING PROTEIN"/>
    <property type="match status" value="1"/>
</dbReference>
<name>A0AA88QXX2_9ASTE</name>
<dbReference type="InterPro" id="IPR044974">
    <property type="entry name" value="Disease_R_plants"/>
</dbReference>
<dbReference type="Gene3D" id="3.40.50.300">
    <property type="entry name" value="P-loop containing nucleotide triphosphate hydrolases"/>
    <property type="match status" value="1"/>
</dbReference>
<dbReference type="EMBL" id="JAVXUO010002345">
    <property type="protein sequence ID" value="KAK2974049.1"/>
    <property type="molecule type" value="Genomic_DNA"/>
</dbReference>
<dbReference type="Pfam" id="PF00931">
    <property type="entry name" value="NB-ARC"/>
    <property type="match status" value="1"/>
</dbReference>
<keyword evidence="1" id="KW-0433">Leucine-rich repeat</keyword>
<dbReference type="InterPro" id="IPR027417">
    <property type="entry name" value="P-loop_NTPase"/>
</dbReference>
<proteinExistence type="predicted"/>
<feature type="domain" description="NB-ARC" evidence="2">
    <location>
        <begin position="24"/>
        <end position="117"/>
    </location>
</feature>
<dbReference type="InterPro" id="IPR042197">
    <property type="entry name" value="Apaf_helical"/>
</dbReference>
<accession>A0AA88QXX2</accession>
<protein>
    <recommendedName>
        <fullName evidence="2">NB-ARC domain-containing protein</fullName>
    </recommendedName>
</protein>
<evidence type="ECO:0000259" key="2">
    <source>
        <dbReference type="Pfam" id="PF00931"/>
    </source>
</evidence>
<dbReference type="Proteomes" id="UP001187471">
    <property type="component" value="Unassembled WGS sequence"/>
</dbReference>
<evidence type="ECO:0000313" key="3">
    <source>
        <dbReference type="EMBL" id="KAK2974049.1"/>
    </source>
</evidence>
<keyword evidence="4" id="KW-1185">Reference proteome</keyword>
<sequence>MELAKMVEGCKAALRQVADLTGMGKKENIFNVDQGIVRIKEALCCRKVLFVLDDVDQVDQLDAVLGMRDWLNPGSKFIITTRQKQLLKASEVYKVRQVTGLDEIESFEFFSWYAFGQDHPIEGCMGYSRRVVYYCNGLPLALQVLGSSLSRKSIDVWGSALEKLEAIPEGQILRKLKISYDSLQDDHDKNLFLDIACFFVGKDKDWTSKILDGVISLQKSGFVI</sequence>
<dbReference type="AlphaFoldDB" id="A0AA88QXX2"/>